<dbReference type="AlphaFoldDB" id="A0A1G8NA74"/>
<dbReference type="PANTHER" id="PTHR42788:SF13">
    <property type="entry name" value="ALIPHATIC SULFONATES IMPORT ATP-BINDING PROTEIN SSUB"/>
    <property type="match status" value="1"/>
</dbReference>
<evidence type="ECO:0000256" key="3">
    <source>
        <dbReference type="ARBA" id="ARBA00022840"/>
    </source>
</evidence>
<dbReference type="PROSITE" id="PS00211">
    <property type="entry name" value="ABC_TRANSPORTER_1"/>
    <property type="match status" value="1"/>
</dbReference>
<dbReference type="PROSITE" id="PS50893">
    <property type="entry name" value="ABC_TRANSPORTER_2"/>
    <property type="match status" value="1"/>
</dbReference>
<accession>A0A1G8NA74</accession>
<evidence type="ECO:0000256" key="1">
    <source>
        <dbReference type="ARBA" id="ARBA00022448"/>
    </source>
</evidence>
<name>A0A1G8NA74_ANEMI</name>
<gene>
    <name evidence="5" type="ORF">SAMN04487909_107162</name>
</gene>
<dbReference type="InterPro" id="IPR017871">
    <property type="entry name" value="ABC_transporter-like_CS"/>
</dbReference>
<dbReference type="InterPro" id="IPR050166">
    <property type="entry name" value="ABC_transporter_ATP-bind"/>
</dbReference>
<proteinExistence type="predicted"/>
<dbReference type="GO" id="GO:0016887">
    <property type="term" value="F:ATP hydrolysis activity"/>
    <property type="evidence" value="ECO:0007669"/>
    <property type="project" value="InterPro"/>
</dbReference>
<dbReference type="SUPFAM" id="SSF52540">
    <property type="entry name" value="P-loop containing nucleoside triphosphate hydrolases"/>
    <property type="match status" value="1"/>
</dbReference>
<organism evidence="5 6">
    <name type="scientific">Aneurinibacillus migulanus</name>
    <name type="common">Bacillus migulanus</name>
    <dbReference type="NCBI Taxonomy" id="47500"/>
    <lineage>
        <taxon>Bacteria</taxon>
        <taxon>Bacillati</taxon>
        <taxon>Bacillota</taxon>
        <taxon>Bacilli</taxon>
        <taxon>Bacillales</taxon>
        <taxon>Paenibacillaceae</taxon>
        <taxon>Aneurinibacillus group</taxon>
        <taxon>Aneurinibacillus</taxon>
    </lineage>
</organism>
<dbReference type="InterPro" id="IPR027417">
    <property type="entry name" value="P-loop_NTPase"/>
</dbReference>
<keyword evidence="3 5" id="KW-0067">ATP-binding</keyword>
<dbReference type="SMART" id="SM00382">
    <property type="entry name" value="AAA"/>
    <property type="match status" value="1"/>
</dbReference>
<dbReference type="InterPro" id="IPR003439">
    <property type="entry name" value="ABC_transporter-like_ATP-bd"/>
</dbReference>
<evidence type="ECO:0000313" key="6">
    <source>
        <dbReference type="Proteomes" id="UP000182836"/>
    </source>
</evidence>
<reference evidence="5 6" key="1">
    <citation type="submission" date="2016-10" db="EMBL/GenBank/DDBJ databases">
        <authorList>
            <person name="de Groot N.N."/>
        </authorList>
    </citation>
    <scope>NUCLEOTIDE SEQUENCE [LARGE SCALE GENOMIC DNA]</scope>
    <source>
        <strain evidence="5 6">DSM 2895</strain>
    </source>
</reference>
<dbReference type="Gene3D" id="3.40.50.300">
    <property type="entry name" value="P-loop containing nucleotide triphosphate hydrolases"/>
    <property type="match status" value="1"/>
</dbReference>
<dbReference type="EMBL" id="FNED01000007">
    <property type="protein sequence ID" value="SDI77082.1"/>
    <property type="molecule type" value="Genomic_DNA"/>
</dbReference>
<dbReference type="PANTHER" id="PTHR42788">
    <property type="entry name" value="TAURINE IMPORT ATP-BINDING PROTEIN-RELATED"/>
    <property type="match status" value="1"/>
</dbReference>
<dbReference type="Pfam" id="PF00005">
    <property type="entry name" value="ABC_tran"/>
    <property type="match status" value="1"/>
</dbReference>
<evidence type="ECO:0000313" key="5">
    <source>
        <dbReference type="EMBL" id="SDI77082.1"/>
    </source>
</evidence>
<sequence length="259" mass="29378">MPQSSDLQIKSLHKSFDKSQGRIHVLDNIEVTVNPGEFITVIGPSGCGKSTLLKIIAGLDTDYEGVAILGGRKIERPSIHQGFIFQEHRLFPWLTVEKNIAADLSLKDPEIRKRVDELIRTVRLEGFEKAYPRELSGGMSQRVAIARALLRSPEILLLDEPFGALDAFTRNHLQDVLLDIWRQKQTTMLLVTHDIDESIYLANRVFIMSPRPGRISKVISVPLPHPRTRASFVFQEIRQKVMSEFERIEELQFVDGSGI</sequence>
<dbReference type="GO" id="GO:0005524">
    <property type="term" value="F:ATP binding"/>
    <property type="evidence" value="ECO:0007669"/>
    <property type="project" value="UniProtKB-KW"/>
</dbReference>
<evidence type="ECO:0000256" key="2">
    <source>
        <dbReference type="ARBA" id="ARBA00022741"/>
    </source>
</evidence>
<feature type="domain" description="ABC transporter" evidence="4">
    <location>
        <begin position="7"/>
        <end position="235"/>
    </location>
</feature>
<dbReference type="InterPro" id="IPR003593">
    <property type="entry name" value="AAA+_ATPase"/>
</dbReference>
<dbReference type="Proteomes" id="UP000182836">
    <property type="component" value="Unassembled WGS sequence"/>
</dbReference>
<keyword evidence="1" id="KW-0813">Transport</keyword>
<evidence type="ECO:0000259" key="4">
    <source>
        <dbReference type="PROSITE" id="PS50893"/>
    </source>
</evidence>
<dbReference type="CDD" id="cd03293">
    <property type="entry name" value="ABC_NrtD_SsuB_transporters"/>
    <property type="match status" value="1"/>
</dbReference>
<protein>
    <submittedName>
        <fullName evidence="5">Sulfonate transport system ATP-binding protein</fullName>
    </submittedName>
</protein>
<keyword evidence="2" id="KW-0547">Nucleotide-binding</keyword>